<proteinExistence type="predicted"/>
<feature type="non-terminal residue" evidence="1">
    <location>
        <position position="1"/>
    </location>
</feature>
<evidence type="ECO:0000313" key="1">
    <source>
        <dbReference type="EMBL" id="CAG8844705.1"/>
    </source>
</evidence>
<comment type="caution">
    <text evidence="1">The sequence shown here is derived from an EMBL/GenBank/DDBJ whole genome shotgun (WGS) entry which is preliminary data.</text>
</comment>
<name>A0ACA9SPZ1_9GLOM</name>
<organism evidence="1 2">
    <name type="scientific">Racocetra persica</name>
    <dbReference type="NCBI Taxonomy" id="160502"/>
    <lineage>
        <taxon>Eukaryota</taxon>
        <taxon>Fungi</taxon>
        <taxon>Fungi incertae sedis</taxon>
        <taxon>Mucoromycota</taxon>
        <taxon>Glomeromycotina</taxon>
        <taxon>Glomeromycetes</taxon>
        <taxon>Diversisporales</taxon>
        <taxon>Gigasporaceae</taxon>
        <taxon>Racocetra</taxon>
    </lineage>
</organism>
<gene>
    <name evidence="1" type="ORF">RPERSI_LOCUS33321</name>
</gene>
<reference evidence="1" key="1">
    <citation type="submission" date="2021-06" db="EMBL/GenBank/DDBJ databases">
        <authorList>
            <person name="Kallberg Y."/>
            <person name="Tangrot J."/>
            <person name="Rosling A."/>
        </authorList>
    </citation>
    <scope>NUCLEOTIDE SEQUENCE</scope>
    <source>
        <strain evidence="1">MA461A</strain>
    </source>
</reference>
<dbReference type="EMBL" id="CAJVQC010143751">
    <property type="protein sequence ID" value="CAG8844705.1"/>
    <property type="molecule type" value="Genomic_DNA"/>
</dbReference>
<protein>
    <submittedName>
        <fullName evidence="1">6300_t:CDS:1</fullName>
    </submittedName>
</protein>
<sequence>KIHTPIDKIKFIKELVESISTSSTLYTYTLSQPVGRGTYNERYLYIYKKKYRRHSEVRITFVGCHTNPKNMYDKVRALVTDVYSFVKDEVIKLANERTKSKKLFSMDDLIYAFDNLN</sequence>
<dbReference type="Proteomes" id="UP000789920">
    <property type="component" value="Unassembled WGS sequence"/>
</dbReference>
<keyword evidence="2" id="KW-1185">Reference proteome</keyword>
<evidence type="ECO:0000313" key="2">
    <source>
        <dbReference type="Proteomes" id="UP000789920"/>
    </source>
</evidence>
<accession>A0ACA9SPZ1</accession>
<feature type="non-terminal residue" evidence="1">
    <location>
        <position position="117"/>
    </location>
</feature>